<dbReference type="PROSITE" id="PS51257">
    <property type="entry name" value="PROKAR_LIPOPROTEIN"/>
    <property type="match status" value="1"/>
</dbReference>
<dbReference type="STRING" id="490189.SAMN02927903_01502"/>
<dbReference type="RefSeq" id="WP_091141682.1">
    <property type="nucleotide sequence ID" value="NZ_FMVF01000006.1"/>
</dbReference>
<dbReference type="Proteomes" id="UP000199354">
    <property type="component" value="Unassembled WGS sequence"/>
</dbReference>
<gene>
    <name evidence="2" type="ORF">SAMN02927903_01502</name>
</gene>
<name>A0A1G5GAQ6_9FLAO</name>
<dbReference type="AlphaFoldDB" id="A0A1G5GAQ6"/>
<evidence type="ECO:0000313" key="2">
    <source>
        <dbReference type="EMBL" id="SCY48389.1"/>
    </source>
</evidence>
<keyword evidence="1" id="KW-0732">Signal</keyword>
<accession>A0A1G5GAQ6</accession>
<feature type="chain" id="PRO_5011654497" evidence="1">
    <location>
        <begin position="22"/>
        <end position="191"/>
    </location>
</feature>
<reference evidence="2 3" key="1">
    <citation type="submission" date="2016-10" db="EMBL/GenBank/DDBJ databases">
        <authorList>
            <person name="de Groot N.N."/>
        </authorList>
    </citation>
    <scope>NUCLEOTIDE SEQUENCE [LARGE SCALE GENOMIC DNA]</scope>
    <source>
        <strain evidence="2 3">CGMCC 1.7031</strain>
    </source>
</reference>
<organism evidence="2 3">
    <name type="scientific">Flavobacterium caeni</name>
    <dbReference type="NCBI Taxonomy" id="490189"/>
    <lineage>
        <taxon>Bacteria</taxon>
        <taxon>Pseudomonadati</taxon>
        <taxon>Bacteroidota</taxon>
        <taxon>Flavobacteriia</taxon>
        <taxon>Flavobacteriales</taxon>
        <taxon>Flavobacteriaceae</taxon>
        <taxon>Flavobacterium</taxon>
    </lineage>
</organism>
<protein>
    <submittedName>
        <fullName evidence="2">Uncharacterized protein</fullName>
    </submittedName>
</protein>
<evidence type="ECO:0000256" key="1">
    <source>
        <dbReference type="SAM" id="SignalP"/>
    </source>
</evidence>
<proteinExistence type="predicted"/>
<keyword evidence="3" id="KW-1185">Reference proteome</keyword>
<evidence type="ECO:0000313" key="3">
    <source>
        <dbReference type="Proteomes" id="UP000199354"/>
    </source>
</evidence>
<feature type="signal peptide" evidence="1">
    <location>
        <begin position="1"/>
        <end position="21"/>
    </location>
</feature>
<dbReference type="OrthoDB" id="1410632at2"/>
<dbReference type="EMBL" id="FMVF01000006">
    <property type="protein sequence ID" value="SCY48389.1"/>
    <property type="molecule type" value="Genomic_DNA"/>
</dbReference>
<sequence length="191" mass="20973">MKNIPTLAALLFAAMTIGCSSDDDNTTYVPQVFEEENTHDLLYSGDIFNAPISSAGENVIETGFEFKPKHNGTISKLTVKLAAPDPTTTVTLWDHETREILRTQTVNVSAASTLMEIDITPLAVEKDHLYTVSVETNALFSRTLKTGTIPPIEVGSITVTRMVNTDDEFSYPVDSYGVLFGDVGFKFKRSE</sequence>